<dbReference type="GO" id="GO:0022857">
    <property type="term" value="F:transmembrane transporter activity"/>
    <property type="evidence" value="ECO:0007669"/>
    <property type="project" value="InterPro"/>
</dbReference>
<dbReference type="Proteomes" id="UP000756921">
    <property type="component" value="Unassembled WGS sequence"/>
</dbReference>
<keyword evidence="8" id="KW-1185">Reference proteome</keyword>
<evidence type="ECO:0000256" key="6">
    <source>
        <dbReference type="SAM" id="Phobius"/>
    </source>
</evidence>
<organism evidence="7 8">
    <name type="scientific">Paraphaeosphaeria minitans</name>
    <dbReference type="NCBI Taxonomy" id="565426"/>
    <lineage>
        <taxon>Eukaryota</taxon>
        <taxon>Fungi</taxon>
        <taxon>Dikarya</taxon>
        <taxon>Ascomycota</taxon>
        <taxon>Pezizomycotina</taxon>
        <taxon>Dothideomycetes</taxon>
        <taxon>Pleosporomycetidae</taxon>
        <taxon>Pleosporales</taxon>
        <taxon>Massarineae</taxon>
        <taxon>Didymosphaeriaceae</taxon>
        <taxon>Paraphaeosphaeria</taxon>
    </lineage>
</organism>
<evidence type="ECO:0000256" key="4">
    <source>
        <dbReference type="ARBA" id="ARBA00023136"/>
    </source>
</evidence>
<dbReference type="AlphaFoldDB" id="A0A9P6G5C7"/>
<dbReference type="SUPFAM" id="SSF103473">
    <property type="entry name" value="MFS general substrate transporter"/>
    <property type="match status" value="2"/>
</dbReference>
<keyword evidence="2 6" id="KW-0812">Transmembrane</keyword>
<dbReference type="PROSITE" id="PS51257">
    <property type="entry name" value="PROKAR_LIPOPROTEIN"/>
    <property type="match status" value="1"/>
</dbReference>
<evidence type="ECO:0000256" key="3">
    <source>
        <dbReference type="ARBA" id="ARBA00022989"/>
    </source>
</evidence>
<dbReference type="PANTHER" id="PTHR21576">
    <property type="entry name" value="UNCHARACTERIZED NODULIN-LIKE PROTEIN"/>
    <property type="match status" value="1"/>
</dbReference>
<dbReference type="OrthoDB" id="410267at2759"/>
<sequence>MAVTEKPTHQKTRVVSVVAATAIALACGTNYAYSAWAPQFAEKLQLSTTQSNIIGTAGNMGMYAAGIPVGMITDRKSPRLAALIGVFSLFGGYYPIRFAYDDGAGSMSVALLSFCSFLSGVGSCAAFQAAMKVATLNWPTHRGTATAFPLAAFGVVDHRTGTGYAVLPTNERTRRNSNVLHQTRSNGSKHSSRYSGTSIPHMEPNNDERDDDSDEISSLLSGPGDIIPEDDAASRRSGKSNHSHCLDVTGLALLYKFEFWQIWVIMGLLTGVGLMTINNIGHDAQALWNHWDPTASKDFVAHRQLWHVSIISLGSFSGRLLSGIGSDVIVKRLGGSRFWCVVVAATVFVIAQVCATRIENPNHLWAVSGLCGLAYGILFGVLPAVVVDAFGPDNFAVNWGVMTLAPVVSGNIFNLFYGAVYDSHSEVQVGGEFNCDEGIVCYKAAYYVTLVSSALGIVACLWAIQTESAKRTAEELEDHQA</sequence>
<feature type="transmembrane region" description="Helical" evidence="6">
    <location>
        <begin position="80"/>
        <end position="100"/>
    </location>
</feature>
<feature type="transmembrane region" description="Helical" evidence="6">
    <location>
        <begin position="53"/>
        <end position="73"/>
    </location>
</feature>
<name>A0A9P6G5C7_9PLEO</name>
<feature type="transmembrane region" description="Helical" evidence="6">
    <location>
        <begin position="106"/>
        <end position="127"/>
    </location>
</feature>
<evidence type="ECO:0000313" key="8">
    <source>
        <dbReference type="Proteomes" id="UP000756921"/>
    </source>
</evidence>
<feature type="transmembrane region" description="Helical" evidence="6">
    <location>
        <begin position="364"/>
        <end position="387"/>
    </location>
</feature>
<proteinExistence type="predicted"/>
<keyword evidence="4 6" id="KW-0472">Membrane</keyword>
<keyword evidence="3 6" id="KW-1133">Transmembrane helix</keyword>
<feature type="transmembrane region" description="Helical" evidence="6">
    <location>
        <begin position="444"/>
        <end position="464"/>
    </location>
</feature>
<accession>A0A9P6G5C7</accession>
<dbReference type="Gene3D" id="1.20.1250.20">
    <property type="entry name" value="MFS general substrate transporter like domains"/>
    <property type="match status" value="2"/>
</dbReference>
<feature type="compositionally biased region" description="Polar residues" evidence="5">
    <location>
        <begin position="176"/>
        <end position="198"/>
    </location>
</feature>
<protein>
    <submittedName>
        <fullName evidence="7">Major facilitator superfamily transporter</fullName>
    </submittedName>
</protein>
<feature type="transmembrane region" description="Helical" evidence="6">
    <location>
        <begin position="12"/>
        <end position="33"/>
    </location>
</feature>
<dbReference type="InterPro" id="IPR036259">
    <property type="entry name" value="MFS_trans_sf"/>
</dbReference>
<comment type="subcellular location">
    <subcellularLocation>
        <location evidence="1">Membrane</location>
        <topology evidence="1">Multi-pass membrane protein</topology>
    </subcellularLocation>
</comment>
<dbReference type="PANTHER" id="PTHR21576:SF158">
    <property type="entry name" value="RIBOSOMAL RNA-PROCESSING PROTEIN 12-LIKE CONSERVED DOMAIN-CONTAINING PROTEIN"/>
    <property type="match status" value="1"/>
</dbReference>
<feature type="transmembrane region" description="Helical" evidence="6">
    <location>
        <begin position="262"/>
        <end position="281"/>
    </location>
</feature>
<feature type="transmembrane region" description="Helical" evidence="6">
    <location>
        <begin position="338"/>
        <end position="358"/>
    </location>
</feature>
<reference evidence="7" key="1">
    <citation type="journal article" date="2020" name="Mol. Plant Microbe Interact.">
        <title>Genome Sequence of the Biocontrol Agent Coniothyrium minitans strain Conio (IMI 134523).</title>
        <authorList>
            <person name="Patel D."/>
            <person name="Shittu T.A."/>
            <person name="Baroncelli R."/>
            <person name="Muthumeenakshi S."/>
            <person name="Osborne T.H."/>
            <person name="Janganan T.K."/>
            <person name="Sreenivasaprasad S."/>
        </authorList>
    </citation>
    <scope>NUCLEOTIDE SEQUENCE</scope>
    <source>
        <strain evidence="7">Conio</strain>
    </source>
</reference>
<evidence type="ECO:0000256" key="1">
    <source>
        <dbReference type="ARBA" id="ARBA00004141"/>
    </source>
</evidence>
<gene>
    <name evidence="7" type="ORF">PMIN01_13052</name>
</gene>
<feature type="region of interest" description="Disordered" evidence="5">
    <location>
        <begin position="175"/>
        <end position="243"/>
    </location>
</feature>
<feature type="transmembrane region" description="Helical" evidence="6">
    <location>
        <begin position="399"/>
        <end position="420"/>
    </location>
</feature>
<dbReference type="InterPro" id="IPR011701">
    <property type="entry name" value="MFS"/>
</dbReference>
<dbReference type="GO" id="GO:0000329">
    <property type="term" value="C:fungal-type vacuole membrane"/>
    <property type="evidence" value="ECO:0007669"/>
    <property type="project" value="TreeGrafter"/>
</dbReference>
<dbReference type="EMBL" id="WJXW01000017">
    <property type="protein sequence ID" value="KAF9729362.1"/>
    <property type="molecule type" value="Genomic_DNA"/>
</dbReference>
<evidence type="ECO:0000256" key="5">
    <source>
        <dbReference type="SAM" id="MobiDB-lite"/>
    </source>
</evidence>
<dbReference type="Pfam" id="PF07690">
    <property type="entry name" value="MFS_1"/>
    <property type="match status" value="1"/>
</dbReference>
<evidence type="ECO:0000313" key="7">
    <source>
        <dbReference type="EMBL" id="KAF9729362.1"/>
    </source>
</evidence>
<comment type="caution">
    <text evidence="7">The sequence shown here is derived from an EMBL/GenBank/DDBJ whole genome shotgun (WGS) entry which is preliminary data.</text>
</comment>
<evidence type="ECO:0000256" key="2">
    <source>
        <dbReference type="ARBA" id="ARBA00022692"/>
    </source>
</evidence>